<keyword evidence="2" id="KW-1185">Reference proteome</keyword>
<gene>
    <name evidence="1" type="ORF">AMTR_s00044p00119950</name>
</gene>
<organism evidence="1 2">
    <name type="scientific">Amborella trichopoda</name>
    <dbReference type="NCBI Taxonomy" id="13333"/>
    <lineage>
        <taxon>Eukaryota</taxon>
        <taxon>Viridiplantae</taxon>
        <taxon>Streptophyta</taxon>
        <taxon>Embryophyta</taxon>
        <taxon>Tracheophyta</taxon>
        <taxon>Spermatophyta</taxon>
        <taxon>Magnoliopsida</taxon>
        <taxon>Amborellales</taxon>
        <taxon>Amborellaceae</taxon>
        <taxon>Amborella</taxon>
    </lineage>
</organism>
<accession>U5D9T0</accession>
<sequence length="75" mass="8307">MVPIISKEIAAPRSPDRALINELTGYLLQSLSNTTSVAIRPNRNAIELATKSVKDHAQIDHQSYISRILVEKIVP</sequence>
<reference evidence="2" key="1">
    <citation type="journal article" date="2013" name="Science">
        <title>The Amborella genome and the evolution of flowering plants.</title>
        <authorList>
            <consortium name="Amborella Genome Project"/>
        </authorList>
    </citation>
    <scope>NUCLEOTIDE SEQUENCE [LARGE SCALE GENOMIC DNA]</scope>
</reference>
<dbReference type="AlphaFoldDB" id="U5D9T0"/>
<name>U5D9T0_AMBTC</name>
<proteinExistence type="predicted"/>
<evidence type="ECO:0000313" key="2">
    <source>
        <dbReference type="Proteomes" id="UP000017836"/>
    </source>
</evidence>
<dbReference type="EMBL" id="KI392384">
    <property type="protein sequence ID" value="ERN17133.1"/>
    <property type="molecule type" value="Genomic_DNA"/>
</dbReference>
<evidence type="ECO:0000313" key="1">
    <source>
        <dbReference type="EMBL" id="ERN17133.1"/>
    </source>
</evidence>
<dbReference type="Gramene" id="ERN17133">
    <property type="protein sequence ID" value="ERN17133"/>
    <property type="gene ID" value="AMTR_s00044p00119950"/>
</dbReference>
<protein>
    <submittedName>
        <fullName evidence="1">Uncharacterized protein</fullName>
    </submittedName>
</protein>
<dbReference type="HOGENOM" id="CLU_2674383_0_0_1"/>
<dbReference type="Proteomes" id="UP000017836">
    <property type="component" value="Unassembled WGS sequence"/>
</dbReference>